<dbReference type="EMBL" id="JAAGXA010000013">
    <property type="protein sequence ID" value="NEN79969.1"/>
    <property type="molecule type" value="Genomic_DNA"/>
</dbReference>
<dbReference type="AlphaFoldDB" id="A0A6P0HMN2"/>
<dbReference type="Gene3D" id="3.40.50.2000">
    <property type="entry name" value="Glycogen Phosphorylase B"/>
    <property type="match status" value="2"/>
</dbReference>
<dbReference type="SUPFAM" id="SSF53756">
    <property type="entry name" value="UDP-Glycosyltransferase/glycogen phosphorylase"/>
    <property type="match status" value="1"/>
</dbReference>
<gene>
    <name evidence="3" type="ORF">G3T38_17020</name>
</gene>
<sequence length="281" mass="30476">MREHGLILAHYTPLPKASTVQTILKAERESNARWARHLGVGFTPDERTDSSETAGVPDCIIANSAFTARSFSGSSAQVINVPLAANYAERFNLPTSTERRRPGEKLRVAFSGQINQRKGISYLTEAIYGTLQDKVSLHLFGNDATGFVPELRRAYPGVQIEHTEKTDQESLWGHLSAMHAFAFPTLVDGFGNSLAEAAAIGLPSIVTDNCGARDIGLVPEAAVVVPPASVSAIVDAIEILLDEATRQDMGASARRIARQTRTWEQYGSEVTELLSELADRS</sequence>
<organism evidence="3 4">
    <name type="scientific">Nocardioides zeae</name>
    <dbReference type="NCBI Taxonomy" id="1457234"/>
    <lineage>
        <taxon>Bacteria</taxon>
        <taxon>Bacillati</taxon>
        <taxon>Actinomycetota</taxon>
        <taxon>Actinomycetes</taxon>
        <taxon>Propionibacteriales</taxon>
        <taxon>Nocardioidaceae</taxon>
        <taxon>Nocardioides</taxon>
    </lineage>
</organism>
<keyword evidence="2 3" id="KW-0808">Transferase</keyword>
<evidence type="ECO:0000256" key="2">
    <source>
        <dbReference type="ARBA" id="ARBA00022679"/>
    </source>
</evidence>
<accession>A0A6P0HMN2</accession>
<name>A0A6P0HMN2_9ACTN</name>
<dbReference type="CDD" id="cd03801">
    <property type="entry name" value="GT4_PimA-like"/>
    <property type="match status" value="1"/>
</dbReference>
<keyword evidence="4" id="KW-1185">Reference proteome</keyword>
<dbReference type="PANTHER" id="PTHR12526:SF510">
    <property type="entry name" value="D-INOSITOL 3-PHOSPHATE GLYCOSYLTRANSFERASE"/>
    <property type="match status" value="1"/>
</dbReference>
<comment type="caution">
    <text evidence="3">The sequence shown here is derived from an EMBL/GenBank/DDBJ whole genome shotgun (WGS) entry which is preliminary data.</text>
</comment>
<reference evidence="3 4" key="1">
    <citation type="journal article" date="2014" name="Int. J. Syst. Evol. Microbiol.">
        <title>Nocardioides zeae sp. nov., isolated from the stem of Zea mays.</title>
        <authorList>
            <person name="Glaeser S.P."/>
            <person name="McInroy J.A."/>
            <person name="Busse H.J."/>
            <person name="Kampfer P."/>
        </authorList>
    </citation>
    <scope>NUCLEOTIDE SEQUENCE [LARGE SCALE GENOMIC DNA]</scope>
    <source>
        <strain evidence="3 4">JCM 30728</strain>
    </source>
</reference>
<protein>
    <submittedName>
        <fullName evidence="3">Glycosyltransferase</fullName>
    </submittedName>
</protein>
<dbReference type="Proteomes" id="UP000468687">
    <property type="component" value="Unassembled WGS sequence"/>
</dbReference>
<evidence type="ECO:0000313" key="3">
    <source>
        <dbReference type="EMBL" id="NEN79969.1"/>
    </source>
</evidence>
<keyword evidence="1" id="KW-0328">Glycosyltransferase</keyword>
<proteinExistence type="predicted"/>
<dbReference type="RefSeq" id="WP_163773517.1">
    <property type="nucleotide sequence ID" value="NZ_JAAGXA010000013.1"/>
</dbReference>
<evidence type="ECO:0000256" key="1">
    <source>
        <dbReference type="ARBA" id="ARBA00022676"/>
    </source>
</evidence>
<dbReference type="PANTHER" id="PTHR12526">
    <property type="entry name" value="GLYCOSYLTRANSFERASE"/>
    <property type="match status" value="1"/>
</dbReference>
<dbReference type="GO" id="GO:0016757">
    <property type="term" value="F:glycosyltransferase activity"/>
    <property type="evidence" value="ECO:0007669"/>
    <property type="project" value="UniProtKB-KW"/>
</dbReference>
<evidence type="ECO:0000313" key="4">
    <source>
        <dbReference type="Proteomes" id="UP000468687"/>
    </source>
</evidence>
<dbReference type="Pfam" id="PF13692">
    <property type="entry name" value="Glyco_trans_1_4"/>
    <property type="match status" value="1"/>
</dbReference>